<gene>
    <name evidence="5" type="ordered locus">Metin_0228</name>
</gene>
<dbReference type="PANTHER" id="PTHR11469:SF1">
    <property type="entry name" value="GLUCOSE-6-PHOSPHATE ISOMERASE"/>
    <property type="match status" value="1"/>
</dbReference>
<dbReference type="GO" id="GO:0097367">
    <property type="term" value="F:carbohydrate derivative binding"/>
    <property type="evidence" value="ECO:0007669"/>
    <property type="project" value="InterPro"/>
</dbReference>
<reference evidence="5" key="1">
    <citation type="submission" date="2010-04" db="EMBL/GenBank/DDBJ databases">
        <title>Complete sequence of Methanocaldococcus infernus ME.</title>
        <authorList>
            <consortium name="US DOE Joint Genome Institute"/>
            <person name="Lucas S."/>
            <person name="Copeland A."/>
            <person name="Lapidus A."/>
            <person name="Cheng J.-F."/>
            <person name="Bruce D."/>
            <person name="Goodwin L."/>
            <person name="Pitluck S."/>
            <person name="Munk A.C."/>
            <person name="Detter J.C."/>
            <person name="Han C."/>
            <person name="Tapia R."/>
            <person name="Land M."/>
            <person name="Hauser L."/>
            <person name="Kyrpides N."/>
            <person name="Mikhailova N."/>
            <person name="Sieprawska-Lupa M."/>
            <person name="Whitman W.B."/>
            <person name="Woyke T."/>
        </authorList>
    </citation>
    <scope>NUCLEOTIDE SEQUENCE [LARGE SCALE GENOMIC DNA]</scope>
    <source>
        <strain evidence="5">ME</strain>
    </source>
</reference>
<dbReference type="GO" id="GO:0005829">
    <property type="term" value="C:cytosol"/>
    <property type="evidence" value="ECO:0007669"/>
    <property type="project" value="TreeGrafter"/>
</dbReference>
<keyword evidence="6" id="KW-1185">Reference proteome</keyword>
<dbReference type="InterPro" id="IPR018189">
    <property type="entry name" value="Phosphoglucose_isomerase_CS"/>
</dbReference>
<dbReference type="AlphaFoldDB" id="D5VQP6"/>
<dbReference type="PROSITE" id="PS51463">
    <property type="entry name" value="P_GLUCOSE_ISOMERASE_3"/>
    <property type="match status" value="1"/>
</dbReference>
<name>D5VQP6_METIM</name>
<sequence length="365" mass="41703">MKVDFKNCMIDINKDYSEELNKFLTLFSPIRETIYKEEVEEEFHDEILVIGMGGSILGTETIYYALNPECKAIFLDNTDPESTLRKIKSLENPKVYVVSKSGNTLETLINYKLVKEKVKVKEFIFITNGGKLLEIAKKNNYRVLNIPEEVPGRYSIFTAVGKAPLSAVGVDVKRLLKGAKALDQIDEKHEAIKNAIIHYLHEREGRDISVLFTYVEALTYFGEWYKQLVGESLGKNGLGITPLLSIGAKDQHSLLQLYLDGKKDKVITFLTVDNYREDVEIEFENAKKYSEIIKAEKLATEKALTNRGVPNITVELKEVCEEELGSLLYFYMIQVAFMGVLYNINPFNQPAVEEEKRICWSILRK</sequence>
<dbReference type="EC" id="5.3.1.9" evidence="1"/>
<evidence type="ECO:0000256" key="1">
    <source>
        <dbReference type="ARBA" id="ARBA00011952"/>
    </source>
</evidence>
<dbReference type="EMBL" id="CP002009">
    <property type="protein sequence ID" value="ADG12899.1"/>
    <property type="molecule type" value="Genomic_DNA"/>
</dbReference>
<dbReference type="GeneID" id="9131228"/>
<protein>
    <recommendedName>
        <fullName evidence="1">glucose-6-phosphate isomerase</fullName>
        <ecNumber evidence="1">5.3.1.9</ecNumber>
    </recommendedName>
</protein>
<proteinExistence type="predicted"/>
<evidence type="ECO:0000256" key="4">
    <source>
        <dbReference type="ARBA" id="ARBA00023235"/>
    </source>
</evidence>
<dbReference type="InterPro" id="IPR035482">
    <property type="entry name" value="SIS_PGI_2"/>
</dbReference>
<dbReference type="InterPro" id="IPR001672">
    <property type="entry name" value="G6P_Isomerase"/>
</dbReference>
<evidence type="ECO:0000313" key="6">
    <source>
        <dbReference type="Proteomes" id="UP000002061"/>
    </source>
</evidence>
<dbReference type="InterPro" id="IPR053509">
    <property type="entry name" value="GPI"/>
</dbReference>
<evidence type="ECO:0000313" key="5">
    <source>
        <dbReference type="EMBL" id="ADG12899.1"/>
    </source>
</evidence>
<dbReference type="GO" id="GO:0051156">
    <property type="term" value="P:glucose 6-phosphate metabolic process"/>
    <property type="evidence" value="ECO:0007669"/>
    <property type="project" value="TreeGrafter"/>
</dbReference>
<dbReference type="GO" id="GO:0004347">
    <property type="term" value="F:glucose-6-phosphate isomerase activity"/>
    <property type="evidence" value="ECO:0007669"/>
    <property type="project" value="UniProtKB-EC"/>
</dbReference>
<dbReference type="RefSeq" id="WP_013099645.1">
    <property type="nucleotide sequence ID" value="NC_014122.1"/>
</dbReference>
<dbReference type="GO" id="GO:0048029">
    <property type="term" value="F:monosaccharide binding"/>
    <property type="evidence" value="ECO:0007669"/>
    <property type="project" value="TreeGrafter"/>
</dbReference>
<keyword evidence="2" id="KW-0312">Gluconeogenesis</keyword>
<dbReference type="Pfam" id="PF00342">
    <property type="entry name" value="PGI"/>
    <property type="match status" value="2"/>
</dbReference>
<dbReference type="PANTHER" id="PTHR11469">
    <property type="entry name" value="GLUCOSE-6-PHOSPHATE ISOMERASE"/>
    <property type="match status" value="1"/>
</dbReference>
<keyword evidence="3" id="KW-0324">Glycolysis</keyword>
<evidence type="ECO:0000256" key="3">
    <source>
        <dbReference type="ARBA" id="ARBA00023152"/>
    </source>
</evidence>
<organism evidence="5 6">
    <name type="scientific">Methanocaldococcus infernus (strain DSM 11812 / JCM 15783 / ME)</name>
    <dbReference type="NCBI Taxonomy" id="573063"/>
    <lineage>
        <taxon>Archaea</taxon>
        <taxon>Methanobacteriati</taxon>
        <taxon>Methanobacteriota</taxon>
        <taxon>Methanomada group</taxon>
        <taxon>Methanococci</taxon>
        <taxon>Methanococcales</taxon>
        <taxon>Methanocaldococcaceae</taxon>
        <taxon>Methanocaldococcus</taxon>
    </lineage>
</organism>
<dbReference type="GO" id="GO:0006096">
    <property type="term" value="P:glycolytic process"/>
    <property type="evidence" value="ECO:0007669"/>
    <property type="project" value="UniProtKB-KW"/>
</dbReference>
<dbReference type="InterPro" id="IPR046348">
    <property type="entry name" value="SIS_dom_sf"/>
</dbReference>
<dbReference type="Gene3D" id="3.40.50.10490">
    <property type="entry name" value="Glucose-6-phosphate isomerase like protein, domain 1"/>
    <property type="match status" value="2"/>
</dbReference>
<dbReference type="GO" id="GO:0006094">
    <property type="term" value="P:gluconeogenesis"/>
    <property type="evidence" value="ECO:0007669"/>
    <property type="project" value="UniProtKB-KW"/>
</dbReference>
<dbReference type="PROSITE" id="PS00174">
    <property type="entry name" value="P_GLUCOSE_ISOMERASE_2"/>
    <property type="match status" value="1"/>
</dbReference>
<dbReference type="NCBIfam" id="NF040629">
    <property type="entry name" value="PGI_Meth"/>
    <property type="match status" value="1"/>
</dbReference>
<keyword evidence="4 5" id="KW-0413">Isomerase</keyword>
<accession>D5VQP6</accession>
<dbReference type="PROSITE" id="PS00765">
    <property type="entry name" value="P_GLUCOSE_ISOMERASE_1"/>
    <property type="match status" value="1"/>
</dbReference>
<evidence type="ECO:0000256" key="2">
    <source>
        <dbReference type="ARBA" id="ARBA00022432"/>
    </source>
</evidence>
<dbReference type="HOGENOM" id="CLU_037303_1_0_2"/>
<dbReference type="CDD" id="cd05016">
    <property type="entry name" value="SIS_PGI_2"/>
    <property type="match status" value="1"/>
</dbReference>
<dbReference type="STRING" id="573063.Metin_0228"/>
<dbReference type="PRINTS" id="PR00662">
    <property type="entry name" value="G6PISOMERASE"/>
</dbReference>
<dbReference type="eggNOG" id="arCOG00052">
    <property type="taxonomic scope" value="Archaea"/>
</dbReference>
<dbReference type="Proteomes" id="UP000002061">
    <property type="component" value="Chromosome"/>
</dbReference>
<dbReference type="KEGG" id="mif:Metin_0228"/>
<dbReference type="SUPFAM" id="SSF53697">
    <property type="entry name" value="SIS domain"/>
    <property type="match status" value="1"/>
</dbReference>